<dbReference type="GO" id="GO:0008299">
    <property type="term" value="P:isoprenoid biosynthetic process"/>
    <property type="evidence" value="ECO:0007669"/>
    <property type="project" value="InterPro"/>
</dbReference>
<evidence type="ECO:0000256" key="2">
    <source>
        <dbReference type="ARBA" id="ARBA00006706"/>
    </source>
</evidence>
<dbReference type="GO" id="GO:0046872">
    <property type="term" value="F:metal ion binding"/>
    <property type="evidence" value="ECO:0007669"/>
    <property type="project" value="UniProtKB-KW"/>
</dbReference>
<keyword evidence="3 6" id="KW-0808">Transferase</keyword>
<sequence>MKNFWNKYPEIDKEIQGVVNIIEKNAKCRDKIVEGSIIELLHSGGKMLRPSFVILSSKFGNYDKEKARALGAVVEMFHMATLVHDDIIDEATLRRGKETVQSKYGKNYAVYIGDYLFCICFKILAQIASKSTVKVDTMSMSRICMSEIDQLNSRFDKNVSVKKYLKRISGKTAELFSLSLYIGASESGCSKKMARLFWEIGHNLGMAFQVIDDVLDYTGSDEGIGKNSANDLKQGIYTLPLILALENKPKDLVELLQKDEYSNEDITEIISLINKYDGVEKARSIAHKYTNKAYKQIKSLPENEYREILLDIAKMLLDRAY</sequence>
<dbReference type="PATRIC" id="fig|545697.3.peg.2988"/>
<accession>L1Q5I5</accession>
<organism evidence="7 8">
    <name type="scientific">Clostridium celatum DSM 1785</name>
    <dbReference type="NCBI Taxonomy" id="545697"/>
    <lineage>
        <taxon>Bacteria</taxon>
        <taxon>Bacillati</taxon>
        <taxon>Bacillota</taxon>
        <taxon>Clostridia</taxon>
        <taxon>Eubacteriales</taxon>
        <taxon>Clostridiaceae</taxon>
        <taxon>Clostridium</taxon>
    </lineage>
</organism>
<comment type="caution">
    <text evidence="7">The sequence shown here is derived from an EMBL/GenBank/DDBJ whole genome shotgun (WGS) entry which is preliminary data.</text>
</comment>
<evidence type="ECO:0000256" key="6">
    <source>
        <dbReference type="RuleBase" id="RU004466"/>
    </source>
</evidence>
<comment type="similarity">
    <text evidence="2 6">Belongs to the FPP/GGPP synthase family.</text>
</comment>
<dbReference type="GO" id="GO:0004659">
    <property type="term" value="F:prenyltransferase activity"/>
    <property type="evidence" value="ECO:0007669"/>
    <property type="project" value="InterPro"/>
</dbReference>
<dbReference type="EMBL" id="AMEZ01000110">
    <property type="protein sequence ID" value="EKY23259.1"/>
    <property type="molecule type" value="Genomic_DNA"/>
</dbReference>
<dbReference type="STRING" id="545697.HMPREF0216_03044"/>
<dbReference type="PANTHER" id="PTHR12001:SF69">
    <property type="entry name" value="ALL TRANS-POLYPRENYL-DIPHOSPHATE SYNTHASE PDSS1"/>
    <property type="match status" value="1"/>
</dbReference>
<name>L1Q5I5_9CLOT</name>
<dbReference type="Proteomes" id="UP000010420">
    <property type="component" value="Unassembled WGS sequence"/>
</dbReference>
<evidence type="ECO:0000256" key="3">
    <source>
        <dbReference type="ARBA" id="ARBA00022679"/>
    </source>
</evidence>
<dbReference type="InterPro" id="IPR000092">
    <property type="entry name" value="Polyprenyl_synt"/>
</dbReference>
<dbReference type="InterPro" id="IPR033749">
    <property type="entry name" value="Polyprenyl_synt_CS"/>
</dbReference>
<dbReference type="eggNOG" id="COG0142">
    <property type="taxonomic scope" value="Bacteria"/>
</dbReference>
<dbReference type="RefSeq" id="WP_005215520.1">
    <property type="nucleotide sequence ID" value="NZ_KB291697.1"/>
</dbReference>
<dbReference type="AlphaFoldDB" id="L1Q5I5"/>
<keyword evidence="5" id="KW-0460">Magnesium</keyword>
<dbReference type="PROSITE" id="PS00444">
    <property type="entry name" value="POLYPRENYL_SYNTHASE_2"/>
    <property type="match status" value="1"/>
</dbReference>
<comment type="cofactor">
    <cofactor evidence="1">
        <name>Mg(2+)</name>
        <dbReference type="ChEBI" id="CHEBI:18420"/>
    </cofactor>
</comment>
<evidence type="ECO:0000256" key="5">
    <source>
        <dbReference type="ARBA" id="ARBA00022842"/>
    </source>
</evidence>
<dbReference type="Gene3D" id="1.10.600.10">
    <property type="entry name" value="Farnesyl Diphosphate Synthase"/>
    <property type="match status" value="1"/>
</dbReference>
<dbReference type="PANTHER" id="PTHR12001">
    <property type="entry name" value="GERANYLGERANYL PYROPHOSPHATE SYNTHASE"/>
    <property type="match status" value="1"/>
</dbReference>
<dbReference type="InterPro" id="IPR008949">
    <property type="entry name" value="Isoprenoid_synthase_dom_sf"/>
</dbReference>
<dbReference type="HOGENOM" id="CLU_014015_2_0_9"/>
<reference evidence="7 8" key="1">
    <citation type="submission" date="2012-05" db="EMBL/GenBank/DDBJ databases">
        <authorList>
            <person name="Weinstock G."/>
            <person name="Sodergren E."/>
            <person name="Lobos E.A."/>
            <person name="Fulton L."/>
            <person name="Fulton R."/>
            <person name="Courtney L."/>
            <person name="Fronick C."/>
            <person name="O'Laughlin M."/>
            <person name="Godfrey J."/>
            <person name="Wilson R.M."/>
            <person name="Miner T."/>
            <person name="Farmer C."/>
            <person name="Delehaunty K."/>
            <person name="Cordes M."/>
            <person name="Minx P."/>
            <person name="Tomlinson C."/>
            <person name="Chen J."/>
            <person name="Wollam A."/>
            <person name="Pepin K.H."/>
            <person name="Bhonagiri V."/>
            <person name="Zhang X."/>
            <person name="Suruliraj S."/>
            <person name="Warren W."/>
            <person name="Mitreva M."/>
            <person name="Mardis E.R."/>
            <person name="Wilson R.K."/>
        </authorList>
    </citation>
    <scope>NUCLEOTIDE SEQUENCE [LARGE SCALE GENOMIC DNA]</scope>
    <source>
        <strain evidence="7 8">DSM 1785</strain>
    </source>
</reference>
<evidence type="ECO:0000313" key="8">
    <source>
        <dbReference type="Proteomes" id="UP000010420"/>
    </source>
</evidence>
<dbReference type="PROSITE" id="PS00723">
    <property type="entry name" value="POLYPRENYL_SYNTHASE_1"/>
    <property type="match status" value="1"/>
</dbReference>
<keyword evidence="8" id="KW-1185">Reference proteome</keyword>
<dbReference type="Pfam" id="PF00348">
    <property type="entry name" value="polyprenyl_synt"/>
    <property type="match status" value="1"/>
</dbReference>
<evidence type="ECO:0000256" key="1">
    <source>
        <dbReference type="ARBA" id="ARBA00001946"/>
    </source>
</evidence>
<gene>
    <name evidence="7" type="ORF">HMPREF0216_03044</name>
</gene>
<evidence type="ECO:0000256" key="4">
    <source>
        <dbReference type="ARBA" id="ARBA00022723"/>
    </source>
</evidence>
<proteinExistence type="inferred from homology"/>
<dbReference type="SFLD" id="SFLDS00005">
    <property type="entry name" value="Isoprenoid_Synthase_Type_I"/>
    <property type="match status" value="1"/>
</dbReference>
<protein>
    <submittedName>
        <fullName evidence="7">Polyprenyl synthetase</fullName>
    </submittedName>
</protein>
<dbReference type="CDD" id="cd00685">
    <property type="entry name" value="Trans_IPPS_HT"/>
    <property type="match status" value="1"/>
</dbReference>
<dbReference type="SUPFAM" id="SSF48576">
    <property type="entry name" value="Terpenoid synthases"/>
    <property type="match status" value="1"/>
</dbReference>
<dbReference type="OrthoDB" id="9805316at2"/>
<evidence type="ECO:0000313" key="7">
    <source>
        <dbReference type="EMBL" id="EKY23259.1"/>
    </source>
</evidence>
<keyword evidence="4" id="KW-0479">Metal-binding</keyword>